<proteinExistence type="predicted"/>
<evidence type="ECO:0000256" key="1">
    <source>
        <dbReference type="SAM" id="Coils"/>
    </source>
</evidence>
<dbReference type="PANTHER" id="PTHR36373:SF1">
    <property type="entry name" value="EXPRESSED PROTEIN"/>
    <property type="match status" value="1"/>
</dbReference>
<evidence type="ECO:0000256" key="2">
    <source>
        <dbReference type="SAM" id="MobiDB-lite"/>
    </source>
</evidence>
<keyword evidence="4" id="KW-1185">Reference proteome</keyword>
<protein>
    <submittedName>
        <fullName evidence="3">Uncharacterized protein</fullName>
    </submittedName>
</protein>
<evidence type="ECO:0000313" key="4">
    <source>
        <dbReference type="Proteomes" id="UP001370490"/>
    </source>
</evidence>
<keyword evidence="1" id="KW-0175">Coiled coil</keyword>
<feature type="coiled-coil region" evidence="1">
    <location>
        <begin position="176"/>
        <end position="238"/>
    </location>
</feature>
<evidence type="ECO:0000313" key="3">
    <source>
        <dbReference type="EMBL" id="KAK6928710.1"/>
    </source>
</evidence>
<comment type="caution">
    <text evidence="3">The sequence shown here is derived from an EMBL/GenBank/DDBJ whole genome shotgun (WGS) entry which is preliminary data.</text>
</comment>
<dbReference type="AlphaFoldDB" id="A0AAN8ZAZ1"/>
<feature type="region of interest" description="Disordered" evidence="2">
    <location>
        <begin position="86"/>
        <end position="154"/>
    </location>
</feature>
<reference evidence="3 4" key="1">
    <citation type="submission" date="2023-12" db="EMBL/GenBank/DDBJ databases">
        <title>A high-quality genome assembly for Dillenia turbinata (Dilleniales).</title>
        <authorList>
            <person name="Chanderbali A."/>
        </authorList>
    </citation>
    <scope>NUCLEOTIDE SEQUENCE [LARGE SCALE GENOMIC DNA]</scope>
    <source>
        <strain evidence="3">LSX21</strain>
        <tissue evidence="3">Leaf</tissue>
    </source>
</reference>
<dbReference type="PANTHER" id="PTHR36373">
    <property type="entry name" value="EXPRESSED PROTEIN"/>
    <property type="match status" value="1"/>
</dbReference>
<organism evidence="3 4">
    <name type="scientific">Dillenia turbinata</name>
    <dbReference type="NCBI Taxonomy" id="194707"/>
    <lineage>
        <taxon>Eukaryota</taxon>
        <taxon>Viridiplantae</taxon>
        <taxon>Streptophyta</taxon>
        <taxon>Embryophyta</taxon>
        <taxon>Tracheophyta</taxon>
        <taxon>Spermatophyta</taxon>
        <taxon>Magnoliopsida</taxon>
        <taxon>eudicotyledons</taxon>
        <taxon>Gunneridae</taxon>
        <taxon>Pentapetalae</taxon>
        <taxon>Dilleniales</taxon>
        <taxon>Dilleniaceae</taxon>
        <taxon>Dillenia</taxon>
    </lineage>
</organism>
<feature type="compositionally biased region" description="Basic and acidic residues" evidence="2">
    <location>
        <begin position="124"/>
        <end position="136"/>
    </location>
</feature>
<gene>
    <name evidence="3" type="ORF">RJ641_004915</name>
</gene>
<sequence>MEPVKIDWENIDSKFVEDDLYEHINAPKWVDFSAPDIPDNDEAWFCRSDCNHPKTVEDFLKSKTPTKKILGIADSSEAKRDLNLKRRALKSEKSQTNPSLKFKEDGENQNPNFSTPLSSLSKSKKAEFKSSDEKKKQVQNLTKTEPMPQLKSTRSARNLFSGRDIIGHVSEFVTELKKLAMKAREGEEKREKGEEKCGEVVDDVRENVEKRPLLEAMHKEKVEAAEKSNNAKEKLKRK</sequence>
<dbReference type="Proteomes" id="UP001370490">
    <property type="component" value="Unassembled WGS sequence"/>
</dbReference>
<name>A0AAN8ZAZ1_9MAGN</name>
<accession>A0AAN8ZAZ1</accession>
<dbReference type="EMBL" id="JBAMMX010000013">
    <property type="protein sequence ID" value="KAK6928710.1"/>
    <property type="molecule type" value="Genomic_DNA"/>
</dbReference>